<sequence>MLSYYEFSEHLTSQDYSSVKGSIMTSVNRSGFTALKHFFFGPPKLHRDLHDGRDRIFCIASTQLTNENQLHIRALQTIYRCLTGSRFDCSRYGSHWEEIGFQGNDPSTDLRGAGLLGLLNLIHMLRDPKKKDLALDIYKLSLHPTQNFPFCVMGINMSRITLQALREDCLNRECNRRGEVNEVINDFYTGIYLQMYRVWKSQGKTIKDSGYVIKDIESNAKKNPKSVFKTLDEYLAKKKSAVNLDSMDVGGDNFLNVVETDAGQY</sequence>
<dbReference type="PANTHER" id="PTHR12771">
    <property type="entry name" value="ENGULFMENT AND CELL MOTILITY"/>
    <property type="match status" value="1"/>
</dbReference>
<feature type="domain" description="ELMO" evidence="1">
    <location>
        <begin position="70"/>
        <end position="224"/>
    </location>
</feature>
<dbReference type="PANTHER" id="PTHR12771:SF2">
    <property type="entry name" value="ELMO DOMAIN-CONTAINING PROTEIN 3"/>
    <property type="match status" value="1"/>
</dbReference>
<keyword evidence="3" id="KW-1185">Reference proteome</keyword>
<dbReference type="PROSITE" id="PS51335">
    <property type="entry name" value="ELMO"/>
    <property type="match status" value="1"/>
</dbReference>
<accession>A0AA89BU19</accession>
<dbReference type="InterPro" id="IPR050868">
    <property type="entry name" value="ELMO_domain-containing"/>
</dbReference>
<reference evidence="2" key="1">
    <citation type="submission" date="2019-08" db="EMBL/GenBank/DDBJ databases">
        <title>The improved chromosome-level genome for the pearl oyster Pinctada fucata martensii using PacBio sequencing and Hi-C.</title>
        <authorList>
            <person name="Zheng Z."/>
        </authorList>
    </citation>
    <scope>NUCLEOTIDE SEQUENCE</scope>
    <source>
        <strain evidence="2">ZZ-2019</strain>
        <tissue evidence="2">Adductor muscle</tissue>
    </source>
</reference>
<dbReference type="Pfam" id="PF04727">
    <property type="entry name" value="ELMO_CED12"/>
    <property type="match status" value="1"/>
</dbReference>
<protein>
    <recommendedName>
        <fullName evidence="1">ELMO domain-containing protein</fullName>
    </recommendedName>
</protein>
<dbReference type="EMBL" id="VSWD01000008">
    <property type="protein sequence ID" value="KAK3095895.1"/>
    <property type="molecule type" value="Genomic_DNA"/>
</dbReference>
<comment type="caution">
    <text evidence="2">The sequence shown here is derived from an EMBL/GenBank/DDBJ whole genome shotgun (WGS) entry which is preliminary data.</text>
</comment>
<name>A0AA89BU19_PINIB</name>
<proteinExistence type="predicted"/>
<organism evidence="2 3">
    <name type="scientific">Pinctada imbricata</name>
    <name type="common">Atlantic pearl-oyster</name>
    <name type="synonym">Pinctada martensii</name>
    <dbReference type="NCBI Taxonomy" id="66713"/>
    <lineage>
        <taxon>Eukaryota</taxon>
        <taxon>Metazoa</taxon>
        <taxon>Spiralia</taxon>
        <taxon>Lophotrochozoa</taxon>
        <taxon>Mollusca</taxon>
        <taxon>Bivalvia</taxon>
        <taxon>Autobranchia</taxon>
        <taxon>Pteriomorphia</taxon>
        <taxon>Pterioida</taxon>
        <taxon>Pterioidea</taxon>
        <taxon>Pteriidae</taxon>
        <taxon>Pinctada</taxon>
    </lineage>
</organism>
<evidence type="ECO:0000313" key="3">
    <source>
        <dbReference type="Proteomes" id="UP001186944"/>
    </source>
</evidence>
<dbReference type="InterPro" id="IPR006816">
    <property type="entry name" value="ELMO_dom"/>
</dbReference>
<gene>
    <name evidence="2" type="ORF">FSP39_020453</name>
</gene>
<dbReference type="AlphaFoldDB" id="A0AA89BU19"/>
<evidence type="ECO:0000313" key="2">
    <source>
        <dbReference type="EMBL" id="KAK3095895.1"/>
    </source>
</evidence>
<dbReference type="Proteomes" id="UP001186944">
    <property type="component" value="Unassembled WGS sequence"/>
</dbReference>
<evidence type="ECO:0000259" key="1">
    <source>
        <dbReference type="PROSITE" id="PS51335"/>
    </source>
</evidence>